<evidence type="ECO:0000313" key="1">
    <source>
        <dbReference type="EMBL" id="KAF2902172.1"/>
    </source>
</evidence>
<dbReference type="AlphaFoldDB" id="A0A8K0GHR8"/>
<accession>A0A8K0GHR8</accession>
<organism evidence="1 2">
    <name type="scientific">Ignelater luminosus</name>
    <name type="common">Cucubano</name>
    <name type="synonym">Pyrophorus luminosus</name>
    <dbReference type="NCBI Taxonomy" id="2038154"/>
    <lineage>
        <taxon>Eukaryota</taxon>
        <taxon>Metazoa</taxon>
        <taxon>Ecdysozoa</taxon>
        <taxon>Arthropoda</taxon>
        <taxon>Hexapoda</taxon>
        <taxon>Insecta</taxon>
        <taxon>Pterygota</taxon>
        <taxon>Neoptera</taxon>
        <taxon>Endopterygota</taxon>
        <taxon>Coleoptera</taxon>
        <taxon>Polyphaga</taxon>
        <taxon>Elateriformia</taxon>
        <taxon>Elateroidea</taxon>
        <taxon>Elateridae</taxon>
        <taxon>Agrypninae</taxon>
        <taxon>Pyrophorini</taxon>
        <taxon>Ignelater</taxon>
    </lineage>
</organism>
<protein>
    <submittedName>
        <fullName evidence="1">Uncharacterized protein</fullName>
    </submittedName>
</protein>
<dbReference type="EMBL" id="VTPC01001381">
    <property type="protein sequence ID" value="KAF2902172.1"/>
    <property type="molecule type" value="Genomic_DNA"/>
</dbReference>
<name>A0A8K0GHR8_IGNLU</name>
<sequence length="137" mass="15868">MELESTSNIYAFEDKISASIAKIDLWISKVEREKFSAFDMLNPMTDSVLILKEKKKEKNGTWQTCNEIESYIGGAQSTEKWQTVMDLKTDTRERALSLVAIKKWKDYYSTLLVEQRRKLLNVNEEDEPAAIEVNPDL</sequence>
<reference evidence="1" key="1">
    <citation type="submission" date="2019-08" db="EMBL/GenBank/DDBJ databases">
        <title>The genome of the North American firefly Photinus pyralis.</title>
        <authorList>
            <consortium name="Photinus pyralis genome working group"/>
            <person name="Fallon T.R."/>
            <person name="Sander Lower S.E."/>
            <person name="Weng J.-K."/>
        </authorList>
    </citation>
    <scope>NUCLEOTIDE SEQUENCE</scope>
    <source>
        <strain evidence="1">TRF0915ILg1</strain>
        <tissue evidence="1">Whole body</tissue>
    </source>
</reference>
<proteinExistence type="predicted"/>
<feature type="non-terminal residue" evidence="1">
    <location>
        <position position="137"/>
    </location>
</feature>
<dbReference type="Proteomes" id="UP000801492">
    <property type="component" value="Unassembled WGS sequence"/>
</dbReference>
<gene>
    <name evidence="1" type="ORF">ILUMI_04017</name>
</gene>
<keyword evidence="2" id="KW-1185">Reference proteome</keyword>
<dbReference type="OrthoDB" id="6747300at2759"/>
<evidence type="ECO:0000313" key="2">
    <source>
        <dbReference type="Proteomes" id="UP000801492"/>
    </source>
</evidence>
<comment type="caution">
    <text evidence="1">The sequence shown here is derived from an EMBL/GenBank/DDBJ whole genome shotgun (WGS) entry which is preliminary data.</text>
</comment>